<keyword evidence="4 7" id="KW-1133">Transmembrane helix</keyword>
<comment type="similarity">
    <text evidence="2">Belongs to the multi antimicrobial extrusion (MATE) (TC 2.A.66.1) family.</text>
</comment>
<evidence type="ECO:0000256" key="1">
    <source>
        <dbReference type="ARBA" id="ARBA00004141"/>
    </source>
</evidence>
<dbReference type="InterPro" id="IPR044644">
    <property type="entry name" value="DinF-like"/>
</dbReference>
<comment type="subcellular location">
    <subcellularLocation>
        <location evidence="1">Membrane</location>
        <topology evidence="1">Multi-pass membrane protein</topology>
    </subcellularLocation>
</comment>
<feature type="transmembrane region" description="Helical" evidence="7">
    <location>
        <begin position="404"/>
        <end position="424"/>
    </location>
</feature>
<evidence type="ECO:0000313" key="8">
    <source>
        <dbReference type="EMBL" id="GMI19750.1"/>
    </source>
</evidence>
<feature type="transmembrane region" description="Helical" evidence="7">
    <location>
        <begin position="107"/>
        <end position="130"/>
    </location>
</feature>
<keyword evidence="9" id="KW-1185">Reference proteome</keyword>
<feature type="transmembrane region" description="Helical" evidence="7">
    <location>
        <begin position="165"/>
        <end position="183"/>
    </location>
</feature>
<evidence type="ECO:0000256" key="5">
    <source>
        <dbReference type="ARBA" id="ARBA00023136"/>
    </source>
</evidence>
<dbReference type="InterPro" id="IPR002528">
    <property type="entry name" value="MATE_fam"/>
</dbReference>
<dbReference type="PANTHER" id="PTHR42893">
    <property type="entry name" value="PROTEIN DETOXIFICATION 44, CHLOROPLASTIC-RELATED"/>
    <property type="match status" value="1"/>
</dbReference>
<feature type="transmembrane region" description="Helical" evidence="7">
    <location>
        <begin position="372"/>
        <end position="392"/>
    </location>
</feature>
<feature type="compositionally biased region" description="Basic and acidic residues" evidence="6">
    <location>
        <begin position="443"/>
        <end position="485"/>
    </location>
</feature>
<organism evidence="8 9">
    <name type="scientific">Tetraparma gracilis</name>
    <dbReference type="NCBI Taxonomy" id="2962635"/>
    <lineage>
        <taxon>Eukaryota</taxon>
        <taxon>Sar</taxon>
        <taxon>Stramenopiles</taxon>
        <taxon>Ochrophyta</taxon>
        <taxon>Bolidophyceae</taxon>
        <taxon>Parmales</taxon>
        <taxon>Triparmaceae</taxon>
        <taxon>Tetraparma</taxon>
    </lineage>
</organism>
<feature type="transmembrane region" description="Helical" evidence="7">
    <location>
        <begin position="299"/>
        <end position="318"/>
    </location>
</feature>
<feature type="transmembrane region" description="Helical" evidence="7">
    <location>
        <begin position="338"/>
        <end position="360"/>
    </location>
</feature>
<keyword evidence="3 7" id="KW-0812">Transmembrane</keyword>
<proteinExistence type="inferred from homology"/>
<accession>A0ABQ6M5E1</accession>
<protein>
    <submittedName>
        <fullName evidence="8">Uncharacterized protein</fullName>
    </submittedName>
</protein>
<name>A0ABQ6M5E1_9STRA</name>
<evidence type="ECO:0000313" key="9">
    <source>
        <dbReference type="Proteomes" id="UP001165060"/>
    </source>
</evidence>
<dbReference type="PANTHER" id="PTHR42893:SF44">
    <property type="entry name" value="PROTEIN DETOXIFICATION"/>
    <property type="match status" value="1"/>
</dbReference>
<evidence type="ECO:0000256" key="6">
    <source>
        <dbReference type="SAM" id="MobiDB-lite"/>
    </source>
</evidence>
<keyword evidence="5 7" id="KW-0472">Membrane</keyword>
<feature type="region of interest" description="Disordered" evidence="6">
    <location>
        <begin position="441"/>
        <end position="524"/>
    </location>
</feature>
<evidence type="ECO:0000256" key="4">
    <source>
        <dbReference type="ARBA" id="ARBA00022989"/>
    </source>
</evidence>
<evidence type="ECO:0000256" key="7">
    <source>
        <dbReference type="SAM" id="Phobius"/>
    </source>
</evidence>
<evidence type="ECO:0000256" key="3">
    <source>
        <dbReference type="ARBA" id="ARBA00022692"/>
    </source>
</evidence>
<dbReference type="Pfam" id="PF01554">
    <property type="entry name" value="MatE"/>
    <property type="match status" value="1"/>
</dbReference>
<evidence type="ECO:0000256" key="2">
    <source>
        <dbReference type="ARBA" id="ARBA00010199"/>
    </source>
</evidence>
<dbReference type="EMBL" id="BRYB01002452">
    <property type="protein sequence ID" value="GMI19750.1"/>
    <property type="molecule type" value="Genomic_DNA"/>
</dbReference>
<gene>
    <name evidence="8" type="ORF">TeGR_g10353</name>
</gene>
<comment type="caution">
    <text evidence="8">The sequence shown here is derived from an EMBL/GenBank/DDBJ whole genome shotgun (WGS) entry which is preliminary data.</text>
</comment>
<reference evidence="8 9" key="1">
    <citation type="journal article" date="2023" name="Commun. Biol.">
        <title>Genome analysis of Parmales, the sister group of diatoms, reveals the evolutionary specialization of diatoms from phago-mixotrophs to photoautotrophs.</title>
        <authorList>
            <person name="Ban H."/>
            <person name="Sato S."/>
            <person name="Yoshikawa S."/>
            <person name="Yamada K."/>
            <person name="Nakamura Y."/>
            <person name="Ichinomiya M."/>
            <person name="Sato N."/>
            <person name="Blanc-Mathieu R."/>
            <person name="Endo H."/>
            <person name="Kuwata A."/>
            <person name="Ogata H."/>
        </authorList>
    </citation>
    <scope>NUCLEOTIDE SEQUENCE [LARGE SCALE GENOMIC DNA]</scope>
</reference>
<feature type="transmembrane region" description="Helical" evidence="7">
    <location>
        <begin position="64"/>
        <end position="87"/>
    </location>
</feature>
<sequence>MVNFFMGSIDTVSVGRFGGLVQLGALAPATAAVDYISYVFSFLSTASLTLMASSTASEERSRVFAVAIKLCLIAGLTQGALSFVFAAPLSSALGAVGELAVPSASYLSWRALGLPFFQLLAVGSAACFAAGDSLTPFLVGLAQGAINFGGNSVLCARMASPIAGAGIATVLSQLVTCMGLYGIMKKRGMLPSWGDLRGLPTKKQSTPYFRFYKLTVLAAARLAVYAVVTRLCCRVSPASAAAAQVGSQLWWGSTCFSSESMCASVQSYLPSRVGEEVEGEGGVRSLTTAEARATVKRHLVFGSAWALVSAGALWKAFGGAGGQAPGWLLGLVSGDPKVLKLLPTLPILAASFLCAPMLVLESTLIVLRRLDWLVKTAVITAGASVGYLYWMAKRLGGANTPTSMYGGVVLFISMRLVTHIVGVWRALRRAAAEAEAQAALAEEESRAAEEQSRAAEEQSRAAEEQSRAAEEESRARALAEEESRARALAAMRARDRRPDGSPMEPGEAALSAIRNLRSRAKTSS</sequence>
<dbReference type="Proteomes" id="UP001165060">
    <property type="component" value="Unassembled WGS sequence"/>
</dbReference>